<dbReference type="Gene3D" id="3.40.50.10330">
    <property type="entry name" value="Probable inorganic polyphosphate/atp-NAD kinase, domain 1"/>
    <property type="match status" value="1"/>
</dbReference>
<keyword evidence="1" id="KW-0808">Transferase</keyword>
<evidence type="ECO:0000259" key="6">
    <source>
        <dbReference type="PROSITE" id="PS50146"/>
    </source>
</evidence>
<dbReference type="Pfam" id="PF19279">
    <property type="entry name" value="YegS_C"/>
    <property type="match status" value="1"/>
</dbReference>
<keyword evidence="8" id="KW-1185">Reference proteome</keyword>
<evidence type="ECO:0000256" key="5">
    <source>
        <dbReference type="SAM" id="MobiDB-lite"/>
    </source>
</evidence>
<evidence type="ECO:0000313" key="8">
    <source>
        <dbReference type="Proteomes" id="UP000094828"/>
    </source>
</evidence>
<dbReference type="AlphaFoldDB" id="A0A1C3EU21"/>
<comment type="caution">
    <text evidence="7">The sequence shown here is derived from an EMBL/GenBank/DDBJ whole genome shotgun (WGS) entry which is preliminary data.</text>
</comment>
<dbReference type="SUPFAM" id="SSF111331">
    <property type="entry name" value="NAD kinase/diacylglycerol kinase-like"/>
    <property type="match status" value="1"/>
</dbReference>
<dbReference type="PANTHER" id="PTHR12358:SF54">
    <property type="entry name" value="SPHINGOSINE KINASE RELATED PROTEIN"/>
    <property type="match status" value="1"/>
</dbReference>
<evidence type="ECO:0000256" key="4">
    <source>
        <dbReference type="ARBA" id="ARBA00022840"/>
    </source>
</evidence>
<name>A0A1C3EU21_9PLAN</name>
<accession>A0A1C3EU21</accession>
<dbReference type="STRING" id="1841610.A6X21_15485"/>
<evidence type="ECO:0000256" key="3">
    <source>
        <dbReference type="ARBA" id="ARBA00022777"/>
    </source>
</evidence>
<evidence type="ECO:0000256" key="1">
    <source>
        <dbReference type="ARBA" id="ARBA00022679"/>
    </source>
</evidence>
<dbReference type="InterPro" id="IPR017438">
    <property type="entry name" value="ATP-NAD_kinase_N"/>
</dbReference>
<dbReference type="PANTHER" id="PTHR12358">
    <property type="entry name" value="SPHINGOSINE KINASE"/>
    <property type="match status" value="1"/>
</dbReference>
<keyword evidence="3" id="KW-0418">Kinase</keyword>
<dbReference type="GO" id="GO:0016301">
    <property type="term" value="F:kinase activity"/>
    <property type="evidence" value="ECO:0007669"/>
    <property type="project" value="UniProtKB-KW"/>
</dbReference>
<evidence type="ECO:0000256" key="2">
    <source>
        <dbReference type="ARBA" id="ARBA00022741"/>
    </source>
</evidence>
<organism evidence="7 8">
    <name type="scientific">Planctopirus hydrillae</name>
    <dbReference type="NCBI Taxonomy" id="1841610"/>
    <lineage>
        <taxon>Bacteria</taxon>
        <taxon>Pseudomonadati</taxon>
        <taxon>Planctomycetota</taxon>
        <taxon>Planctomycetia</taxon>
        <taxon>Planctomycetales</taxon>
        <taxon>Planctomycetaceae</taxon>
        <taxon>Planctopirus</taxon>
    </lineage>
</organism>
<dbReference type="InterPro" id="IPR050187">
    <property type="entry name" value="Lipid_Phosphate_FormReg"/>
</dbReference>
<dbReference type="SMART" id="SM00046">
    <property type="entry name" value="DAGKc"/>
    <property type="match status" value="1"/>
</dbReference>
<keyword evidence="2" id="KW-0547">Nucleotide-binding</keyword>
<feature type="compositionally biased region" description="Polar residues" evidence="5">
    <location>
        <begin position="304"/>
        <end position="327"/>
    </location>
</feature>
<dbReference type="InterPro" id="IPR045540">
    <property type="entry name" value="YegS/DAGK_C"/>
</dbReference>
<gene>
    <name evidence="7" type="ORF">A6X21_15485</name>
</gene>
<feature type="domain" description="DAGKc" evidence="6">
    <location>
        <begin position="2"/>
        <end position="135"/>
    </location>
</feature>
<protein>
    <recommendedName>
        <fullName evidence="6">DAGKc domain-containing protein</fullName>
    </recommendedName>
</protein>
<dbReference type="Proteomes" id="UP000094828">
    <property type="component" value="Unassembled WGS sequence"/>
</dbReference>
<dbReference type="EMBL" id="LYDR01000004">
    <property type="protein sequence ID" value="ODA36741.1"/>
    <property type="molecule type" value="Genomic_DNA"/>
</dbReference>
<dbReference type="InterPro" id="IPR001206">
    <property type="entry name" value="Diacylglycerol_kinase_cat_dom"/>
</dbReference>
<evidence type="ECO:0000313" key="7">
    <source>
        <dbReference type="EMBL" id="ODA36741.1"/>
    </source>
</evidence>
<dbReference type="GO" id="GO:0005524">
    <property type="term" value="F:ATP binding"/>
    <property type="evidence" value="ECO:0007669"/>
    <property type="project" value="UniProtKB-KW"/>
</dbReference>
<dbReference type="RefSeq" id="WP_068845267.1">
    <property type="nucleotide sequence ID" value="NZ_LYDR01000004.1"/>
</dbReference>
<sequence>MPIPTRKAVLWNAHAGSIAHARELEQQLRENSQIGFYSTASGQTLDQLVQQAFDDGFQCLIAAGGDGTASTVAGRVYASQQSHSDRIFSFGILPLGSGNDFARTLNLPLEPMAAWEAIEQGDLIDCDLLELEADGHSRVALNMLTAGNTGKYLENLTEEIKARWGPLCYLRGVVDVVVNLQVYHGQIEVDGQKIAGESWLNLFVANGKYSGGGQEVAANATPFDGTLNLLAIADGPPTELVSLPASYFRGEAPEHPLIHTSCGKSVTITSQEPWPCTADGESFKASLIHIRVIERALKVIQPQSEGLSNSLPSGTLSTAEASGTGMSQPRGKTIFSHP</sequence>
<reference evidence="7 8" key="1">
    <citation type="submission" date="2016-05" db="EMBL/GenBank/DDBJ databases">
        <title>Genomic and physiological characterization of Planctopirus sp. isolated from fresh water lake.</title>
        <authorList>
            <person name="Subhash Y."/>
            <person name="Ramana C."/>
        </authorList>
    </citation>
    <scope>NUCLEOTIDE SEQUENCE [LARGE SCALE GENOMIC DNA]</scope>
    <source>
        <strain evidence="7 8">JC280</strain>
    </source>
</reference>
<dbReference type="Pfam" id="PF00781">
    <property type="entry name" value="DAGK_cat"/>
    <property type="match status" value="1"/>
</dbReference>
<proteinExistence type="predicted"/>
<feature type="region of interest" description="Disordered" evidence="5">
    <location>
        <begin position="304"/>
        <end position="338"/>
    </location>
</feature>
<dbReference type="Gene3D" id="2.60.200.40">
    <property type="match status" value="1"/>
</dbReference>
<keyword evidence="4" id="KW-0067">ATP-binding</keyword>
<dbReference type="PROSITE" id="PS50146">
    <property type="entry name" value="DAGK"/>
    <property type="match status" value="1"/>
</dbReference>
<dbReference type="InterPro" id="IPR016064">
    <property type="entry name" value="NAD/diacylglycerol_kinase_sf"/>
</dbReference>